<evidence type="ECO:0000313" key="5">
    <source>
        <dbReference type="Proteomes" id="UP001444661"/>
    </source>
</evidence>
<gene>
    <name evidence="4" type="ORF">PG993_013284</name>
</gene>
<keyword evidence="3" id="KW-0560">Oxidoreductase</keyword>
<evidence type="ECO:0000256" key="3">
    <source>
        <dbReference type="ARBA" id="ARBA00023002"/>
    </source>
</evidence>
<dbReference type="EMBL" id="JAQQWK010000012">
    <property type="protein sequence ID" value="KAK8022517.1"/>
    <property type="molecule type" value="Genomic_DNA"/>
</dbReference>
<dbReference type="InterPro" id="IPR000960">
    <property type="entry name" value="Flavin_mOase"/>
</dbReference>
<evidence type="ECO:0008006" key="6">
    <source>
        <dbReference type="Google" id="ProtNLM"/>
    </source>
</evidence>
<dbReference type="InterPro" id="IPR036188">
    <property type="entry name" value="FAD/NAD-bd_sf"/>
</dbReference>
<dbReference type="InterPro" id="IPR050346">
    <property type="entry name" value="FMO-like"/>
</dbReference>
<dbReference type="Gene3D" id="3.50.50.60">
    <property type="entry name" value="FAD/NAD(P)-binding domain"/>
    <property type="match status" value="1"/>
</dbReference>
<accession>A0ABR1RX77</accession>
<dbReference type="SUPFAM" id="SSF51905">
    <property type="entry name" value="FAD/NAD(P)-binding domain"/>
    <property type="match status" value="1"/>
</dbReference>
<proteinExistence type="predicted"/>
<protein>
    <recommendedName>
        <fullName evidence="6">Dimethylaniline monooxygenase</fullName>
    </recommendedName>
</protein>
<dbReference type="Proteomes" id="UP001444661">
    <property type="component" value="Unassembled WGS sequence"/>
</dbReference>
<evidence type="ECO:0000313" key="4">
    <source>
        <dbReference type="EMBL" id="KAK8022517.1"/>
    </source>
</evidence>
<evidence type="ECO:0000256" key="2">
    <source>
        <dbReference type="ARBA" id="ARBA00022827"/>
    </source>
</evidence>
<evidence type="ECO:0000256" key="1">
    <source>
        <dbReference type="ARBA" id="ARBA00022630"/>
    </source>
</evidence>
<comment type="caution">
    <text evidence="4">The sequence shown here is derived from an EMBL/GenBank/DDBJ whole genome shotgun (WGS) entry which is preliminary data.</text>
</comment>
<reference evidence="4 5" key="1">
    <citation type="submission" date="2023-01" db="EMBL/GenBank/DDBJ databases">
        <title>Analysis of 21 Apiospora genomes using comparative genomics revels a genus with tremendous synthesis potential of carbohydrate active enzymes and secondary metabolites.</title>
        <authorList>
            <person name="Sorensen T."/>
        </authorList>
    </citation>
    <scope>NUCLEOTIDE SEQUENCE [LARGE SCALE GENOMIC DNA]</scope>
    <source>
        <strain evidence="4 5">CBS 33761</strain>
    </source>
</reference>
<organism evidence="4 5">
    <name type="scientific">Apiospora rasikravindrae</name>
    <dbReference type="NCBI Taxonomy" id="990691"/>
    <lineage>
        <taxon>Eukaryota</taxon>
        <taxon>Fungi</taxon>
        <taxon>Dikarya</taxon>
        <taxon>Ascomycota</taxon>
        <taxon>Pezizomycotina</taxon>
        <taxon>Sordariomycetes</taxon>
        <taxon>Xylariomycetidae</taxon>
        <taxon>Amphisphaeriales</taxon>
        <taxon>Apiosporaceae</taxon>
        <taxon>Apiospora</taxon>
    </lineage>
</organism>
<name>A0ABR1RX77_9PEZI</name>
<sequence>MSPAEDSVSYDCIVVGAGLTGIIAAQRLLQAHPETQLIILERDYCVGGVWSERRIYPSFWSQWTHGIAEFSDMPMERPPAKDCMHDLFRAKYTTQYLEDYVNNMSHSGKTLRDRIQFNTQVQSIRKANGQWNLVCLDVNTNSQRSMCSPKLMMANGQSSIPNVPHFAGEENYSGKIIHSIDFGQSDIIQDHSIEHVAVVGGGKSAADMVYEAAKAGKTVSWVTRKTGNGSLGTSAFAPIDLPTPYRNGVEASQARIMASLQPSYLIPYRSWWTWLLHSTHLGAKLVGKIFAALDGVIRKYAGYRERKSDRGFEKLEYDNEVTNLKFSSIIWQNGTAGGCHFADFWPLVAEKVYVYRASVKLLSGRELYLDDEDGAHFPCDAVLLGTGWKDGLEMFDKSTRMELGLPFPKSIEPPQETAKWQKLVGEADEEILRRFVMLRNPPEHYHRYETRTPYRLYHTMAPLHDDSILFMNHIVAGAKIFAAEAQAIWAVAYWDKAFQFPPLAEREHDVARMIAWNKRRYLSNGELGNFAAFDSVPYVDGLLDEVGVTSHRSKGWLGNMFAPIMPADLGKVWHEYLSQRQSK</sequence>
<keyword evidence="1" id="KW-0285">Flavoprotein</keyword>
<dbReference type="Pfam" id="PF13738">
    <property type="entry name" value="Pyr_redox_3"/>
    <property type="match status" value="1"/>
</dbReference>
<dbReference type="PIRSF" id="PIRSF000332">
    <property type="entry name" value="FMO"/>
    <property type="match status" value="1"/>
</dbReference>
<keyword evidence="2" id="KW-0274">FAD</keyword>
<keyword evidence="5" id="KW-1185">Reference proteome</keyword>
<dbReference type="PANTHER" id="PTHR23023">
    <property type="entry name" value="DIMETHYLANILINE MONOOXYGENASE"/>
    <property type="match status" value="1"/>
</dbReference>